<reference evidence="2 3" key="1">
    <citation type="journal article" date="2024" name="Commun. Biol.">
        <title>Comparative genomic analysis of thermophilic fungi reveals convergent evolutionary adaptations and gene losses.</title>
        <authorList>
            <person name="Steindorff A.S."/>
            <person name="Aguilar-Pontes M.V."/>
            <person name="Robinson A.J."/>
            <person name="Andreopoulos B."/>
            <person name="LaButti K."/>
            <person name="Kuo A."/>
            <person name="Mondo S."/>
            <person name="Riley R."/>
            <person name="Otillar R."/>
            <person name="Haridas S."/>
            <person name="Lipzen A."/>
            <person name="Grimwood J."/>
            <person name="Schmutz J."/>
            <person name="Clum A."/>
            <person name="Reid I.D."/>
            <person name="Moisan M.C."/>
            <person name="Butler G."/>
            <person name="Nguyen T.T.M."/>
            <person name="Dewar K."/>
            <person name="Conant G."/>
            <person name="Drula E."/>
            <person name="Henrissat B."/>
            <person name="Hansel C."/>
            <person name="Singer S."/>
            <person name="Hutchinson M.I."/>
            <person name="de Vries R.P."/>
            <person name="Natvig D.O."/>
            <person name="Powell A.J."/>
            <person name="Tsang A."/>
            <person name="Grigoriev I.V."/>
        </authorList>
    </citation>
    <scope>NUCLEOTIDE SEQUENCE [LARGE SCALE GENOMIC DNA]</scope>
    <source>
        <strain evidence="2 3">ATCC 24622</strain>
    </source>
</reference>
<sequence>MVNRPAISSLISTGQKPPTWYLKGDSEPTKWRGYGGIMMESPKNAEETITRDVPDGDCVWATALYHLNQRTATALLDSTCPVTAWGELACRPRRPDTRDVRTVICLVPRSDGSKLARHLKDGGDLLSKKGSVRHAKRPLESWDAGTPNVLLCGDLQLFLVHSPGSSGSAGGGPTPGNDPDAHPIGATARIKKHHFLLDLWQRPPHDENTVKLANR</sequence>
<keyword evidence="3" id="KW-1185">Reference proteome</keyword>
<proteinExistence type="predicted"/>
<dbReference type="EMBL" id="JAZHXJ010000744">
    <property type="protein sequence ID" value="KAL1852409.1"/>
    <property type="molecule type" value="Genomic_DNA"/>
</dbReference>
<evidence type="ECO:0000313" key="3">
    <source>
        <dbReference type="Proteomes" id="UP001586593"/>
    </source>
</evidence>
<comment type="caution">
    <text evidence="2">The sequence shown here is derived from an EMBL/GenBank/DDBJ whole genome shotgun (WGS) entry which is preliminary data.</text>
</comment>
<gene>
    <name evidence="2" type="ORF">VTK73DRAFT_9223</name>
</gene>
<protein>
    <submittedName>
        <fullName evidence="2">Uncharacterized protein</fullName>
    </submittedName>
</protein>
<feature type="region of interest" description="Disordered" evidence="1">
    <location>
        <begin position="163"/>
        <end position="184"/>
    </location>
</feature>
<organism evidence="2 3">
    <name type="scientific">Phialemonium thermophilum</name>
    <dbReference type="NCBI Taxonomy" id="223376"/>
    <lineage>
        <taxon>Eukaryota</taxon>
        <taxon>Fungi</taxon>
        <taxon>Dikarya</taxon>
        <taxon>Ascomycota</taxon>
        <taxon>Pezizomycotina</taxon>
        <taxon>Sordariomycetes</taxon>
        <taxon>Sordariomycetidae</taxon>
        <taxon>Cephalothecales</taxon>
        <taxon>Cephalothecaceae</taxon>
        <taxon>Phialemonium</taxon>
    </lineage>
</organism>
<accession>A0ABR3W3W0</accession>
<evidence type="ECO:0000313" key="2">
    <source>
        <dbReference type="EMBL" id="KAL1852409.1"/>
    </source>
</evidence>
<name>A0ABR3W3W0_9PEZI</name>
<dbReference type="Proteomes" id="UP001586593">
    <property type="component" value="Unassembled WGS sequence"/>
</dbReference>
<evidence type="ECO:0000256" key="1">
    <source>
        <dbReference type="SAM" id="MobiDB-lite"/>
    </source>
</evidence>